<dbReference type="FunFam" id="2.30.33.40:FF:000001">
    <property type="entry name" value="10 kDa chaperonin"/>
    <property type="match status" value="1"/>
</dbReference>
<sequence length="95" mass="10439">MLRPLYDRLIVKALSKEEKTSSGIILPDTIDKERPEQGEVIAAGPGKLLENGQTAPMHVNVGDKVVFKKYAPDEVKIGSEEYLVISESDVMAIVE</sequence>
<comment type="subunit">
    <text evidence="3">Heptamer of 7 subunits arranged in a ring. Interacts with the chaperonin GroEL.</text>
</comment>
<accession>A0A928TUX2</accession>
<proteinExistence type="inferred from homology"/>
<dbReference type="NCBIfam" id="NF001531">
    <property type="entry name" value="PRK00364.2-2"/>
    <property type="match status" value="1"/>
</dbReference>
<dbReference type="SMART" id="SM00883">
    <property type="entry name" value="Cpn10"/>
    <property type="match status" value="1"/>
</dbReference>
<comment type="subcellular location">
    <subcellularLocation>
        <location evidence="3">Cytoplasm</location>
    </subcellularLocation>
</comment>
<comment type="caution">
    <text evidence="5">The sequence shown here is derived from an EMBL/GenBank/DDBJ whole genome shotgun (WGS) entry which is preliminary data.</text>
</comment>
<dbReference type="AlphaFoldDB" id="A0A928TUX2"/>
<dbReference type="Pfam" id="PF00166">
    <property type="entry name" value="Cpn10"/>
    <property type="match status" value="1"/>
</dbReference>
<evidence type="ECO:0000256" key="1">
    <source>
        <dbReference type="ARBA" id="ARBA00006975"/>
    </source>
</evidence>
<dbReference type="InterPro" id="IPR018369">
    <property type="entry name" value="Chaprnonin_Cpn10_CS"/>
</dbReference>
<dbReference type="CDD" id="cd00320">
    <property type="entry name" value="cpn10"/>
    <property type="match status" value="1"/>
</dbReference>
<dbReference type="NCBIfam" id="NF001533">
    <property type="entry name" value="PRK00364.2-4"/>
    <property type="match status" value="1"/>
</dbReference>
<dbReference type="GO" id="GO:0046872">
    <property type="term" value="F:metal ion binding"/>
    <property type="evidence" value="ECO:0007669"/>
    <property type="project" value="TreeGrafter"/>
</dbReference>
<name>A0A928TUX2_UNCKA</name>
<dbReference type="Gene3D" id="2.30.33.40">
    <property type="entry name" value="GroES chaperonin"/>
    <property type="match status" value="1"/>
</dbReference>
<dbReference type="GO" id="GO:0051082">
    <property type="term" value="F:unfolded protein binding"/>
    <property type="evidence" value="ECO:0007669"/>
    <property type="project" value="TreeGrafter"/>
</dbReference>
<protein>
    <recommendedName>
        <fullName evidence="3">Co-chaperonin GroES</fullName>
    </recommendedName>
    <alternativeName>
        <fullName evidence="3">10 kDa chaperonin</fullName>
    </alternativeName>
    <alternativeName>
        <fullName evidence="3">Chaperonin-10</fullName>
        <shortName evidence="3">Cpn10</shortName>
    </alternativeName>
</protein>
<organism evidence="5 6">
    <name type="scientific">candidate division WWE3 bacterium</name>
    <dbReference type="NCBI Taxonomy" id="2053526"/>
    <lineage>
        <taxon>Bacteria</taxon>
        <taxon>Katanobacteria</taxon>
    </lineage>
</organism>
<dbReference type="GO" id="GO:0005737">
    <property type="term" value="C:cytoplasm"/>
    <property type="evidence" value="ECO:0007669"/>
    <property type="project" value="UniProtKB-SubCell"/>
</dbReference>
<evidence type="ECO:0000256" key="2">
    <source>
        <dbReference type="ARBA" id="ARBA00023186"/>
    </source>
</evidence>
<dbReference type="InterPro" id="IPR011032">
    <property type="entry name" value="GroES-like_sf"/>
</dbReference>
<keyword evidence="2 3" id="KW-0143">Chaperone</keyword>
<evidence type="ECO:0000256" key="4">
    <source>
        <dbReference type="RuleBase" id="RU000535"/>
    </source>
</evidence>
<dbReference type="EMBL" id="JABTTY010000001">
    <property type="protein sequence ID" value="MBE7525345.1"/>
    <property type="molecule type" value="Genomic_DNA"/>
</dbReference>
<dbReference type="InterPro" id="IPR037124">
    <property type="entry name" value="Chaperonin_GroES_sf"/>
</dbReference>
<dbReference type="PANTHER" id="PTHR10772:SF58">
    <property type="entry name" value="CO-CHAPERONIN GROES"/>
    <property type="match status" value="1"/>
</dbReference>
<dbReference type="GO" id="GO:0005524">
    <property type="term" value="F:ATP binding"/>
    <property type="evidence" value="ECO:0007669"/>
    <property type="project" value="InterPro"/>
</dbReference>
<comment type="function">
    <text evidence="3 4">Together with the chaperonin GroEL, plays an essential role in assisting protein folding. The GroEL-GroES system forms a nano-cage that allows encapsulation of the non-native substrate proteins and provides a physical environment optimized to promote and accelerate protein folding. GroES binds to the apical surface of the GroEL ring, thereby capping the opening of the GroEL channel.</text>
</comment>
<evidence type="ECO:0000313" key="6">
    <source>
        <dbReference type="Proteomes" id="UP000710385"/>
    </source>
</evidence>
<dbReference type="HAMAP" id="MF_00580">
    <property type="entry name" value="CH10"/>
    <property type="match status" value="1"/>
</dbReference>
<dbReference type="GO" id="GO:0044183">
    <property type="term" value="F:protein folding chaperone"/>
    <property type="evidence" value="ECO:0007669"/>
    <property type="project" value="InterPro"/>
</dbReference>
<comment type="similarity">
    <text evidence="1 3 4">Belongs to the GroES chaperonin family.</text>
</comment>
<dbReference type="InterPro" id="IPR020818">
    <property type="entry name" value="Chaperonin_GroES"/>
</dbReference>
<evidence type="ECO:0000313" key="5">
    <source>
        <dbReference type="EMBL" id="MBE7525345.1"/>
    </source>
</evidence>
<reference evidence="5" key="1">
    <citation type="submission" date="2020-05" db="EMBL/GenBank/DDBJ databases">
        <title>High-Quality Genomes of Partial-Nitritation/Anammox System by Hierarchical Clustering Based Hybrid Assembly.</title>
        <authorList>
            <person name="Liu L."/>
            <person name="Wang Y."/>
            <person name="Che Y."/>
            <person name="Chen Y."/>
            <person name="Xia Y."/>
            <person name="Luo R."/>
            <person name="Cheng S.H."/>
            <person name="Zheng C."/>
            <person name="Zhang T."/>
        </authorList>
    </citation>
    <scope>NUCLEOTIDE SEQUENCE</scope>
    <source>
        <strain evidence="5">H1_PAT1</strain>
    </source>
</reference>
<evidence type="ECO:0000256" key="3">
    <source>
        <dbReference type="HAMAP-Rule" id="MF_00580"/>
    </source>
</evidence>
<dbReference type="GO" id="GO:0051087">
    <property type="term" value="F:protein-folding chaperone binding"/>
    <property type="evidence" value="ECO:0007669"/>
    <property type="project" value="TreeGrafter"/>
</dbReference>
<dbReference type="PRINTS" id="PR00297">
    <property type="entry name" value="CHAPERONIN10"/>
</dbReference>
<dbReference type="Proteomes" id="UP000710385">
    <property type="component" value="Unassembled WGS sequence"/>
</dbReference>
<dbReference type="PROSITE" id="PS00681">
    <property type="entry name" value="CHAPERONINS_CPN10"/>
    <property type="match status" value="1"/>
</dbReference>
<gene>
    <name evidence="3" type="primary">groES</name>
    <name evidence="3" type="synonym">groS</name>
    <name evidence="5" type="ORF">HS096_03080</name>
</gene>
<dbReference type="PANTHER" id="PTHR10772">
    <property type="entry name" value="10 KDA HEAT SHOCK PROTEIN"/>
    <property type="match status" value="1"/>
</dbReference>
<dbReference type="SUPFAM" id="SSF50129">
    <property type="entry name" value="GroES-like"/>
    <property type="match status" value="1"/>
</dbReference>
<keyword evidence="3" id="KW-0963">Cytoplasm</keyword>